<feature type="domain" description="Phytocyanin" evidence="3">
    <location>
        <begin position="23"/>
        <end position="122"/>
    </location>
</feature>
<keyword evidence="5" id="KW-1185">Reference proteome</keyword>
<dbReference type="Gene3D" id="2.60.40.420">
    <property type="entry name" value="Cupredoxins - blue copper proteins"/>
    <property type="match status" value="1"/>
</dbReference>
<dbReference type="PROSITE" id="PS51485">
    <property type="entry name" value="PHYTOCYANIN"/>
    <property type="match status" value="1"/>
</dbReference>
<proteinExistence type="predicted"/>
<feature type="signal peptide" evidence="2">
    <location>
        <begin position="1"/>
        <end position="22"/>
    </location>
</feature>
<dbReference type="EMBL" id="JASCZI010152402">
    <property type="protein sequence ID" value="MED6176070.1"/>
    <property type="molecule type" value="Genomic_DNA"/>
</dbReference>
<dbReference type="PANTHER" id="PTHR33021">
    <property type="entry name" value="BLUE COPPER PROTEIN"/>
    <property type="match status" value="1"/>
</dbReference>
<evidence type="ECO:0000256" key="1">
    <source>
        <dbReference type="SAM" id="MobiDB-lite"/>
    </source>
</evidence>
<dbReference type="InterPro" id="IPR039391">
    <property type="entry name" value="Phytocyanin-like"/>
</dbReference>
<feature type="compositionally biased region" description="Polar residues" evidence="1">
    <location>
        <begin position="191"/>
        <end position="213"/>
    </location>
</feature>
<name>A0ABU6VR12_9FABA</name>
<feature type="region of interest" description="Disordered" evidence="1">
    <location>
        <begin position="125"/>
        <end position="213"/>
    </location>
</feature>
<dbReference type="CDD" id="cd04216">
    <property type="entry name" value="Phytocyanin"/>
    <property type="match status" value="1"/>
</dbReference>
<accession>A0ABU6VR12</accession>
<comment type="caution">
    <text evidence="4">The sequence shown here is derived from an EMBL/GenBank/DDBJ whole genome shotgun (WGS) entry which is preliminary data.</text>
</comment>
<reference evidence="4 5" key="1">
    <citation type="journal article" date="2023" name="Plants (Basel)">
        <title>Bridging the Gap: Combining Genomics and Transcriptomics Approaches to Understand Stylosanthes scabra, an Orphan Legume from the Brazilian Caatinga.</title>
        <authorList>
            <person name="Ferreira-Neto J.R.C."/>
            <person name="da Silva M.D."/>
            <person name="Binneck E."/>
            <person name="de Melo N.F."/>
            <person name="da Silva R.H."/>
            <person name="de Melo A.L.T.M."/>
            <person name="Pandolfi V."/>
            <person name="Bustamante F.O."/>
            <person name="Brasileiro-Vidal A.C."/>
            <person name="Benko-Iseppon A.M."/>
        </authorList>
    </citation>
    <scope>NUCLEOTIDE SEQUENCE [LARGE SCALE GENOMIC DNA]</scope>
    <source>
        <tissue evidence="4">Leaves</tissue>
    </source>
</reference>
<dbReference type="InterPro" id="IPR003245">
    <property type="entry name" value="Phytocyanin_dom"/>
</dbReference>
<dbReference type="PANTHER" id="PTHR33021:SF492">
    <property type="entry name" value="UCLACYANIN 1"/>
    <property type="match status" value="1"/>
</dbReference>
<sequence length="235" mass="24557">MGVLEIIVRVSLVAILIKLAMATDHIVGGPNGGWDTSSDLQSWALSQKFSVGDNLIFKYPPSHNVIEVTKGDYDTCQLTKPIQTYNDGNTIIPLISPGKKYFICGTIGHCSTGMKLEIDTLATATSPVSSSPGESPSPQEIPIIPSPGPEGLTPSPSAESPSYGVPLPSSPLLDTHTPLETPTLSPVVPSSEVTGSSASPLENHSVNQPDSSSASKVIQASISAVLSFLTMLMAF</sequence>
<dbReference type="SUPFAM" id="SSF49503">
    <property type="entry name" value="Cupredoxins"/>
    <property type="match status" value="1"/>
</dbReference>
<evidence type="ECO:0000313" key="5">
    <source>
        <dbReference type="Proteomes" id="UP001341840"/>
    </source>
</evidence>
<gene>
    <name evidence="4" type="ORF">PIB30_084373</name>
</gene>
<organism evidence="4 5">
    <name type="scientific">Stylosanthes scabra</name>
    <dbReference type="NCBI Taxonomy" id="79078"/>
    <lineage>
        <taxon>Eukaryota</taxon>
        <taxon>Viridiplantae</taxon>
        <taxon>Streptophyta</taxon>
        <taxon>Embryophyta</taxon>
        <taxon>Tracheophyta</taxon>
        <taxon>Spermatophyta</taxon>
        <taxon>Magnoliopsida</taxon>
        <taxon>eudicotyledons</taxon>
        <taxon>Gunneridae</taxon>
        <taxon>Pentapetalae</taxon>
        <taxon>rosids</taxon>
        <taxon>fabids</taxon>
        <taxon>Fabales</taxon>
        <taxon>Fabaceae</taxon>
        <taxon>Papilionoideae</taxon>
        <taxon>50 kb inversion clade</taxon>
        <taxon>dalbergioids sensu lato</taxon>
        <taxon>Dalbergieae</taxon>
        <taxon>Pterocarpus clade</taxon>
        <taxon>Stylosanthes</taxon>
    </lineage>
</organism>
<protein>
    <recommendedName>
        <fullName evidence="3">Phytocyanin domain-containing protein</fullName>
    </recommendedName>
</protein>
<feature type="chain" id="PRO_5045254653" description="Phytocyanin domain-containing protein" evidence="2">
    <location>
        <begin position="23"/>
        <end position="235"/>
    </location>
</feature>
<keyword evidence="2" id="KW-0732">Signal</keyword>
<dbReference type="Proteomes" id="UP001341840">
    <property type="component" value="Unassembled WGS sequence"/>
</dbReference>
<evidence type="ECO:0000256" key="2">
    <source>
        <dbReference type="SAM" id="SignalP"/>
    </source>
</evidence>
<dbReference type="InterPro" id="IPR008972">
    <property type="entry name" value="Cupredoxin"/>
</dbReference>
<dbReference type="Pfam" id="PF02298">
    <property type="entry name" value="Cu_bind_like"/>
    <property type="match status" value="1"/>
</dbReference>
<feature type="compositionally biased region" description="Low complexity" evidence="1">
    <location>
        <begin position="126"/>
        <end position="143"/>
    </location>
</feature>
<evidence type="ECO:0000313" key="4">
    <source>
        <dbReference type="EMBL" id="MED6176070.1"/>
    </source>
</evidence>
<evidence type="ECO:0000259" key="3">
    <source>
        <dbReference type="PROSITE" id="PS51485"/>
    </source>
</evidence>